<dbReference type="Proteomes" id="UP000256542">
    <property type="component" value="Unassembled WGS sequence"/>
</dbReference>
<name>A0A3E0DQG3_9GAMM</name>
<protein>
    <recommendedName>
        <fullName evidence="3">Abi-like protein</fullName>
    </recommendedName>
</protein>
<dbReference type="RefSeq" id="WP_115897437.1">
    <property type="nucleotide sequence ID" value="NZ_QUNG01000005.1"/>
</dbReference>
<keyword evidence="2" id="KW-1185">Reference proteome</keyword>
<organism evidence="1 2">
    <name type="scientific">Marinomonas pollencensis</name>
    <dbReference type="NCBI Taxonomy" id="491954"/>
    <lineage>
        <taxon>Bacteria</taxon>
        <taxon>Pseudomonadati</taxon>
        <taxon>Pseudomonadota</taxon>
        <taxon>Gammaproteobacteria</taxon>
        <taxon>Oceanospirillales</taxon>
        <taxon>Oceanospirillaceae</taxon>
        <taxon>Marinomonas</taxon>
    </lineage>
</organism>
<evidence type="ECO:0000313" key="1">
    <source>
        <dbReference type="EMBL" id="REG83752.1"/>
    </source>
</evidence>
<comment type="caution">
    <text evidence="1">The sequence shown here is derived from an EMBL/GenBank/DDBJ whole genome shotgun (WGS) entry which is preliminary data.</text>
</comment>
<sequence length="216" mass="25012">MPYNAIEYALSVNRFSTYRQAVITSFGHNCTVTTLRLYEWNAELSSRFFFPIHIYEVAIRNAISDAISGRYGSDWPTNTVFQNSLNHLDKQTLLAALRNGYQGVGKLLPEIKFVWFENMLTSRHDGRIWKPYITTIFPNAPTSMTPQEIRKALKDACYIIRKFRNRCGHHEPIFNSASLSDVYPHIRKSLHWRCATTSNWMDSKQSVSELLCKPVI</sequence>
<evidence type="ECO:0000313" key="2">
    <source>
        <dbReference type="Proteomes" id="UP000256542"/>
    </source>
</evidence>
<evidence type="ECO:0008006" key="3">
    <source>
        <dbReference type="Google" id="ProtNLM"/>
    </source>
</evidence>
<gene>
    <name evidence="1" type="ORF">DFP81_105118</name>
</gene>
<dbReference type="AlphaFoldDB" id="A0A3E0DQG3"/>
<dbReference type="EMBL" id="QUNG01000005">
    <property type="protein sequence ID" value="REG83752.1"/>
    <property type="molecule type" value="Genomic_DNA"/>
</dbReference>
<accession>A0A3E0DQG3</accession>
<proteinExistence type="predicted"/>
<reference evidence="1 2" key="1">
    <citation type="submission" date="2018-08" db="EMBL/GenBank/DDBJ databases">
        <title>Genomic Encyclopedia of Type Strains, Phase III (KMG-III): the genomes of soil and plant-associated and newly described type strains.</title>
        <authorList>
            <person name="Whitman W."/>
        </authorList>
    </citation>
    <scope>NUCLEOTIDE SEQUENCE [LARGE SCALE GENOMIC DNA]</scope>
    <source>
        <strain evidence="1 2">CECT 7375</strain>
    </source>
</reference>
<dbReference type="OrthoDB" id="9813050at2"/>